<dbReference type="PANTHER" id="PTHR23155:SF1216">
    <property type="entry name" value="OS04G0219600 PROTEIN"/>
    <property type="match status" value="1"/>
</dbReference>
<dbReference type="GO" id="GO:0042742">
    <property type="term" value="P:defense response to bacterium"/>
    <property type="evidence" value="ECO:0007669"/>
    <property type="project" value="UniProtKB-ARBA"/>
</dbReference>
<dbReference type="GO" id="GO:0002758">
    <property type="term" value="P:innate immune response-activating signaling pathway"/>
    <property type="evidence" value="ECO:0007669"/>
    <property type="project" value="UniProtKB-ARBA"/>
</dbReference>
<dbReference type="GO" id="GO:0009626">
    <property type="term" value="P:plant-type hypersensitive response"/>
    <property type="evidence" value="ECO:0007669"/>
    <property type="project" value="UniProtKB-ARBA"/>
</dbReference>
<dbReference type="Gene3D" id="3.80.10.10">
    <property type="entry name" value="Ribonuclease Inhibitor"/>
    <property type="match status" value="2"/>
</dbReference>
<dbReference type="Gene3D" id="3.40.50.300">
    <property type="entry name" value="P-loop containing nucleotide triphosphate hydrolases"/>
    <property type="match status" value="1"/>
</dbReference>
<dbReference type="Gene3D" id="1.10.8.430">
    <property type="entry name" value="Helical domain of apoptotic protease-activating factors"/>
    <property type="match status" value="1"/>
</dbReference>
<evidence type="ECO:0000259" key="9">
    <source>
        <dbReference type="Pfam" id="PF23559"/>
    </source>
</evidence>
<keyword evidence="5" id="KW-0611">Plant defense</keyword>
<dbReference type="Gene3D" id="1.10.10.10">
    <property type="entry name" value="Winged helix-like DNA-binding domain superfamily/Winged helix DNA-binding domain"/>
    <property type="match status" value="1"/>
</dbReference>
<proteinExistence type="inferred from homology"/>
<sequence>MAEAILAAVTKIGMIGASKAATAAGDLLAKKVNGLMELPGKIKMIDKELRMLNGVIQDLGSSHLSNNVIKEWITGVRNLAYHVEDVVDKYLYEAVKVNEEDFLSRYVFNMGGARNAIVFSKIVVEVAEIENELKQVKENQAYWTNTIVPVNNDRAEIDRQRSGGGFQGLFCDEDLVGIDENRSKLTEWLSTDEKDSTVITISGMGGLGKTTLVRNVYDREKGNFPGGQAWIVVSQKYDVVDLLTKLLSKIGQSQPISAKPDVDDLTNAIQKTLQCKKCLIVLDDVWNEEAYNQMHNAFKGSQGSRVMITTRKEKVAAIAHNGRRMIVQPLGSTESYKLFCSRAFHNTSPDPDRKCPPELRCPPELETVAAAIAERCHGLPLAIVACGSLLSKKEPTEHAWDQMYNQLRSKLQENNHVQAILILSYHDLPGNLRNCFLYCSLFPEDYPMPRESLVRMWVAEGFAIRKDQSTAEEVAEDNLMELISRNMLEVVERDELSRVTTCKMHDIVRSLALDIAKEERFGSANDEGEMINTDTEVRRFSTCGWKGDGSRPAAAGVKFPRLRTVMSIAASTSMISSILSGSNYLTVLELQDSGISQLPETIGNLFNLRYIGLRRTNIESLPESIEKLSNLETLDIKQTKIVKLPPGIVKVEKLRHLFADRFADERQTAFRYFVGVEAPKMISNCHDLQTLETVCASKDLSQQLRKMTKLQTVWIDNINASNCDDLFDALSYMPLLSSVLLSASDENETLSFEKLKPISTKLTRLIVRGGWAHGTLNCPIFQGAGKYLRYLALSWCNLGTEDPLKLLASQVPALTYLSLNRVSSAAMLVLSAGCFPKLKTLVLKNMPNVNQLVIEDKAIPIIDGIYIVSLREMNMTPHGIESLRSLKKLWLLGLHRDFKADWDLKQMHNKLKHVPELRS</sequence>
<evidence type="ECO:0000259" key="8">
    <source>
        <dbReference type="Pfam" id="PF18052"/>
    </source>
</evidence>
<keyword evidence="2" id="KW-0433">Leucine-rich repeat</keyword>
<organism evidence="11 12">
    <name type="scientific">Lolium multiflorum</name>
    <name type="common">Italian ryegrass</name>
    <name type="synonym">Lolium perenne subsp. multiflorum</name>
    <dbReference type="NCBI Taxonomy" id="4521"/>
    <lineage>
        <taxon>Eukaryota</taxon>
        <taxon>Viridiplantae</taxon>
        <taxon>Streptophyta</taxon>
        <taxon>Embryophyta</taxon>
        <taxon>Tracheophyta</taxon>
        <taxon>Spermatophyta</taxon>
        <taxon>Magnoliopsida</taxon>
        <taxon>Liliopsida</taxon>
        <taxon>Poales</taxon>
        <taxon>Poaceae</taxon>
        <taxon>BOP clade</taxon>
        <taxon>Pooideae</taxon>
        <taxon>Poodae</taxon>
        <taxon>Poeae</taxon>
        <taxon>Poeae Chloroplast Group 2 (Poeae type)</taxon>
        <taxon>Loliodinae</taxon>
        <taxon>Loliinae</taxon>
        <taxon>Lolium</taxon>
    </lineage>
</organism>
<keyword evidence="6" id="KW-0175">Coiled coil</keyword>
<dbReference type="SUPFAM" id="SSF52058">
    <property type="entry name" value="L domain-like"/>
    <property type="match status" value="1"/>
</dbReference>
<accession>A0AAD8TTB5</accession>
<dbReference type="InterPro" id="IPR042197">
    <property type="entry name" value="Apaf_helical"/>
</dbReference>
<dbReference type="Pfam" id="PF00931">
    <property type="entry name" value="NB-ARC"/>
    <property type="match status" value="1"/>
</dbReference>
<dbReference type="FunFam" id="3.40.50.300:FF:001091">
    <property type="entry name" value="Probable disease resistance protein At1g61300"/>
    <property type="match status" value="1"/>
</dbReference>
<dbReference type="InterPro" id="IPR027417">
    <property type="entry name" value="P-loop_NTPase"/>
</dbReference>
<dbReference type="Pfam" id="PF23598">
    <property type="entry name" value="LRR_14"/>
    <property type="match status" value="1"/>
</dbReference>
<keyword evidence="4" id="KW-0547">Nucleotide-binding</keyword>
<feature type="domain" description="NB-ARC" evidence="7">
    <location>
        <begin position="182"/>
        <end position="347"/>
    </location>
</feature>
<dbReference type="Pfam" id="PF18052">
    <property type="entry name" value="Rx_N"/>
    <property type="match status" value="1"/>
</dbReference>
<dbReference type="GO" id="GO:0043531">
    <property type="term" value="F:ADP binding"/>
    <property type="evidence" value="ECO:0007669"/>
    <property type="project" value="InterPro"/>
</dbReference>
<reference evidence="11" key="1">
    <citation type="submission" date="2023-07" db="EMBL/GenBank/DDBJ databases">
        <title>A chromosome-level genome assembly of Lolium multiflorum.</title>
        <authorList>
            <person name="Chen Y."/>
            <person name="Copetti D."/>
            <person name="Kolliker R."/>
            <person name="Studer B."/>
        </authorList>
    </citation>
    <scope>NUCLEOTIDE SEQUENCE</scope>
    <source>
        <strain evidence="11">02402/16</strain>
        <tissue evidence="11">Leaf</tissue>
    </source>
</reference>
<evidence type="ECO:0000256" key="2">
    <source>
        <dbReference type="ARBA" id="ARBA00022614"/>
    </source>
</evidence>
<evidence type="ECO:0000256" key="6">
    <source>
        <dbReference type="ARBA" id="ARBA00023054"/>
    </source>
</evidence>
<dbReference type="InterPro" id="IPR055414">
    <property type="entry name" value="LRR_R13L4/SHOC2-like"/>
</dbReference>
<dbReference type="InterPro" id="IPR032675">
    <property type="entry name" value="LRR_dom_sf"/>
</dbReference>
<dbReference type="Gene3D" id="1.20.5.4130">
    <property type="match status" value="1"/>
</dbReference>
<keyword evidence="12" id="KW-1185">Reference proteome</keyword>
<gene>
    <name evidence="11" type="ORF">QYE76_008422</name>
</gene>
<name>A0AAD8TTB5_LOLMU</name>
<evidence type="ECO:0000256" key="3">
    <source>
        <dbReference type="ARBA" id="ARBA00022737"/>
    </source>
</evidence>
<dbReference type="Pfam" id="PF23559">
    <property type="entry name" value="WHD_DRP"/>
    <property type="match status" value="1"/>
</dbReference>
<feature type="domain" description="Disease resistance N-terminal" evidence="8">
    <location>
        <begin position="23"/>
        <end position="99"/>
    </location>
</feature>
<feature type="domain" description="Disease resistance R13L4/SHOC-2-like LRR" evidence="10">
    <location>
        <begin position="562"/>
        <end position="913"/>
    </location>
</feature>
<evidence type="ECO:0000259" key="7">
    <source>
        <dbReference type="Pfam" id="PF00931"/>
    </source>
</evidence>
<comment type="similarity">
    <text evidence="1">Belongs to the disease resistance NB-LRR family.</text>
</comment>
<comment type="caution">
    <text evidence="11">The sequence shown here is derived from an EMBL/GenBank/DDBJ whole genome shotgun (WGS) entry which is preliminary data.</text>
</comment>
<dbReference type="PRINTS" id="PR00364">
    <property type="entry name" value="DISEASERSIST"/>
</dbReference>
<evidence type="ECO:0000313" key="12">
    <source>
        <dbReference type="Proteomes" id="UP001231189"/>
    </source>
</evidence>
<protein>
    <submittedName>
        <fullName evidence="11">Uncharacterized protein</fullName>
    </submittedName>
</protein>
<keyword evidence="3" id="KW-0677">Repeat</keyword>
<dbReference type="PANTHER" id="PTHR23155">
    <property type="entry name" value="DISEASE RESISTANCE PROTEIN RP"/>
    <property type="match status" value="1"/>
</dbReference>
<evidence type="ECO:0000256" key="1">
    <source>
        <dbReference type="ARBA" id="ARBA00008894"/>
    </source>
</evidence>
<dbReference type="Proteomes" id="UP001231189">
    <property type="component" value="Unassembled WGS sequence"/>
</dbReference>
<dbReference type="InterPro" id="IPR044974">
    <property type="entry name" value="Disease_R_plants"/>
</dbReference>
<dbReference type="EMBL" id="JAUUTY010000001">
    <property type="protein sequence ID" value="KAK1691725.1"/>
    <property type="molecule type" value="Genomic_DNA"/>
</dbReference>
<evidence type="ECO:0000256" key="5">
    <source>
        <dbReference type="ARBA" id="ARBA00022821"/>
    </source>
</evidence>
<dbReference type="AlphaFoldDB" id="A0AAD8TTB5"/>
<dbReference type="InterPro" id="IPR036388">
    <property type="entry name" value="WH-like_DNA-bd_sf"/>
</dbReference>
<evidence type="ECO:0000259" key="10">
    <source>
        <dbReference type="Pfam" id="PF23598"/>
    </source>
</evidence>
<feature type="domain" description="Disease resistance protein winged helix" evidence="9">
    <location>
        <begin position="441"/>
        <end position="512"/>
    </location>
</feature>
<dbReference type="InterPro" id="IPR002182">
    <property type="entry name" value="NB-ARC"/>
</dbReference>
<dbReference type="FunFam" id="1.10.10.10:FF:000322">
    <property type="entry name" value="Probable disease resistance protein At1g63360"/>
    <property type="match status" value="1"/>
</dbReference>
<evidence type="ECO:0000313" key="11">
    <source>
        <dbReference type="EMBL" id="KAK1691725.1"/>
    </source>
</evidence>
<evidence type="ECO:0000256" key="4">
    <source>
        <dbReference type="ARBA" id="ARBA00022741"/>
    </source>
</evidence>
<dbReference type="SUPFAM" id="SSF52540">
    <property type="entry name" value="P-loop containing nucleoside triphosphate hydrolases"/>
    <property type="match status" value="1"/>
</dbReference>
<dbReference type="InterPro" id="IPR058922">
    <property type="entry name" value="WHD_DRP"/>
</dbReference>
<dbReference type="InterPro" id="IPR041118">
    <property type="entry name" value="Rx_N"/>
</dbReference>